<evidence type="ECO:0000256" key="1">
    <source>
        <dbReference type="ARBA" id="ARBA00001709"/>
    </source>
</evidence>
<dbReference type="Gene3D" id="3.90.226.10">
    <property type="entry name" value="2-enoyl-CoA Hydratase, Chain A, domain 1"/>
    <property type="match status" value="1"/>
</dbReference>
<dbReference type="PANTHER" id="PTHR43176:SF3">
    <property type="entry name" value="3-HYDROXYISOBUTYRYL-COA HYDROLASE, MITOCHONDRIAL"/>
    <property type="match status" value="1"/>
</dbReference>
<dbReference type="NCBIfam" id="NF004127">
    <property type="entry name" value="PRK05617.1"/>
    <property type="match status" value="1"/>
</dbReference>
<dbReference type="PANTHER" id="PTHR43176">
    <property type="entry name" value="3-HYDROXYISOBUTYRYL-COA HYDROLASE-RELATED"/>
    <property type="match status" value="1"/>
</dbReference>
<dbReference type="InterPro" id="IPR029045">
    <property type="entry name" value="ClpP/crotonase-like_dom_sf"/>
</dbReference>
<accession>A0A7K1FQB7</accession>
<keyword evidence="3" id="KW-0378">Hydrolase</keyword>
<dbReference type="GO" id="GO:0005829">
    <property type="term" value="C:cytosol"/>
    <property type="evidence" value="ECO:0007669"/>
    <property type="project" value="TreeGrafter"/>
</dbReference>
<dbReference type="AlphaFoldDB" id="A0A7K1FQB7"/>
<dbReference type="InterPro" id="IPR032259">
    <property type="entry name" value="HIBYL-CoA-H"/>
</dbReference>
<name>A0A7K1FQB7_9ACTN</name>
<proteinExistence type="predicted"/>
<gene>
    <name evidence="5" type="ORF">GIS00_20600</name>
</gene>
<dbReference type="EMBL" id="WLYK01000009">
    <property type="protein sequence ID" value="MTD16345.1"/>
    <property type="molecule type" value="Genomic_DNA"/>
</dbReference>
<keyword evidence="5" id="KW-0413">Isomerase</keyword>
<sequence length="369" mass="39090">MSAPGTESAQVSTIVEEDPVLFRVDRGVGRITLNRPRQINAFDHRMVKLVEPVLAEWAEDPEVRFLIIDGAGERGFCAGGDVKAIYSDAKSGGRGAIDYWRDEYHVDAAVARFPKPVLTLMDGIVMGGGVGLAGHASHRVVTERSMVGMPETGIGLIPDVGGTYLLGRTPGQLGLHVGLTGGRMTAGDAIALGFADHFVPSDKLPDLIEKATTHGIPAALAEFVEPAPESELLAEREWIDRCYSAPTAVDIVAALQDAPEPAAAKAATAISRVSPTSVTVTLRAIRAMRAAGGTLEQALNLEFGLCSHALDTPDLAEGIRAQVVDKDRNPQWTPATLAEVGNVDAWFAPPATELPFPDAPPVPTDMLEK</sequence>
<evidence type="ECO:0000256" key="2">
    <source>
        <dbReference type="ARBA" id="ARBA00011915"/>
    </source>
</evidence>
<evidence type="ECO:0000256" key="3">
    <source>
        <dbReference type="ARBA" id="ARBA00022801"/>
    </source>
</evidence>
<dbReference type="CDD" id="cd06558">
    <property type="entry name" value="crotonase-like"/>
    <property type="match status" value="1"/>
</dbReference>
<comment type="catalytic activity">
    <reaction evidence="1">
        <text>3-hydroxy-2-methylpropanoyl-CoA + H2O = 3-hydroxy-2-methylpropanoate + CoA + H(+)</text>
        <dbReference type="Rhea" id="RHEA:20888"/>
        <dbReference type="ChEBI" id="CHEBI:11805"/>
        <dbReference type="ChEBI" id="CHEBI:15377"/>
        <dbReference type="ChEBI" id="CHEBI:15378"/>
        <dbReference type="ChEBI" id="CHEBI:57287"/>
        <dbReference type="ChEBI" id="CHEBI:57340"/>
        <dbReference type="EC" id="3.1.2.4"/>
    </reaction>
</comment>
<dbReference type="SUPFAM" id="SSF52096">
    <property type="entry name" value="ClpP/crotonase"/>
    <property type="match status" value="1"/>
</dbReference>
<organism evidence="5 6">
    <name type="scientific">Nakamurella alba</name>
    <dbReference type="NCBI Taxonomy" id="2665158"/>
    <lineage>
        <taxon>Bacteria</taxon>
        <taxon>Bacillati</taxon>
        <taxon>Actinomycetota</taxon>
        <taxon>Actinomycetes</taxon>
        <taxon>Nakamurellales</taxon>
        <taxon>Nakamurellaceae</taxon>
        <taxon>Nakamurella</taxon>
    </lineage>
</organism>
<evidence type="ECO:0000313" key="5">
    <source>
        <dbReference type="EMBL" id="MTD16345.1"/>
    </source>
</evidence>
<protein>
    <recommendedName>
        <fullName evidence="2">3-hydroxyisobutyryl-CoA hydrolase</fullName>
        <ecNumber evidence="2">3.1.2.4</ecNumber>
    </recommendedName>
</protein>
<feature type="domain" description="Enoyl-CoA hydratase/isomerase" evidence="4">
    <location>
        <begin position="28"/>
        <end position="341"/>
    </location>
</feature>
<dbReference type="GO" id="GO:0003860">
    <property type="term" value="F:3-hydroxyisobutyryl-CoA hydrolase activity"/>
    <property type="evidence" value="ECO:0007669"/>
    <property type="project" value="UniProtKB-EC"/>
</dbReference>
<reference evidence="5 6" key="1">
    <citation type="submission" date="2019-11" db="EMBL/GenBank/DDBJ databases">
        <authorList>
            <person name="Jiang L.-Q."/>
        </authorList>
    </citation>
    <scope>NUCLEOTIDE SEQUENCE [LARGE SCALE GENOMIC DNA]</scope>
    <source>
        <strain evidence="5 6">YIM 132087</strain>
    </source>
</reference>
<dbReference type="GO" id="GO:0006574">
    <property type="term" value="P:L-valine catabolic process"/>
    <property type="evidence" value="ECO:0007669"/>
    <property type="project" value="TreeGrafter"/>
</dbReference>
<dbReference type="GO" id="GO:0016853">
    <property type="term" value="F:isomerase activity"/>
    <property type="evidence" value="ECO:0007669"/>
    <property type="project" value="UniProtKB-KW"/>
</dbReference>
<evidence type="ECO:0000259" key="4">
    <source>
        <dbReference type="Pfam" id="PF16113"/>
    </source>
</evidence>
<dbReference type="EC" id="3.1.2.4" evidence="2"/>
<dbReference type="InterPro" id="IPR045004">
    <property type="entry name" value="ECH_dom"/>
</dbReference>
<dbReference type="RefSeq" id="WP_154770353.1">
    <property type="nucleotide sequence ID" value="NZ_WLYK01000009.1"/>
</dbReference>
<dbReference type="Pfam" id="PF16113">
    <property type="entry name" value="ECH_2"/>
    <property type="match status" value="1"/>
</dbReference>
<evidence type="ECO:0000313" key="6">
    <source>
        <dbReference type="Proteomes" id="UP000460221"/>
    </source>
</evidence>
<dbReference type="Proteomes" id="UP000460221">
    <property type="component" value="Unassembled WGS sequence"/>
</dbReference>
<comment type="caution">
    <text evidence="5">The sequence shown here is derived from an EMBL/GenBank/DDBJ whole genome shotgun (WGS) entry which is preliminary data.</text>
</comment>
<keyword evidence="6" id="KW-1185">Reference proteome</keyword>